<accession>A0AAV2CGN2</accession>
<evidence type="ECO:0000313" key="1">
    <source>
        <dbReference type="EMBL" id="CAL1355678.1"/>
    </source>
</evidence>
<dbReference type="AlphaFoldDB" id="A0AAV2CGN2"/>
<gene>
    <name evidence="1" type="ORF">LTRI10_LOCUS3426</name>
</gene>
<organism evidence="1 2">
    <name type="scientific">Linum trigynum</name>
    <dbReference type="NCBI Taxonomy" id="586398"/>
    <lineage>
        <taxon>Eukaryota</taxon>
        <taxon>Viridiplantae</taxon>
        <taxon>Streptophyta</taxon>
        <taxon>Embryophyta</taxon>
        <taxon>Tracheophyta</taxon>
        <taxon>Spermatophyta</taxon>
        <taxon>Magnoliopsida</taxon>
        <taxon>eudicotyledons</taxon>
        <taxon>Gunneridae</taxon>
        <taxon>Pentapetalae</taxon>
        <taxon>rosids</taxon>
        <taxon>fabids</taxon>
        <taxon>Malpighiales</taxon>
        <taxon>Linaceae</taxon>
        <taxon>Linum</taxon>
    </lineage>
</organism>
<reference evidence="1 2" key="1">
    <citation type="submission" date="2024-04" db="EMBL/GenBank/DDBJ databases">
        <authorList>
            <person name="Fracassetti M."/>
        </authorList>
    </citation>
    <scope>NUCLEOTIDE SEQUENCE [LARGE SCALE GENOMIC DNA]</scope>
</reference>
<dbReference type="Proteomes" id="UP001497516">
    <property type="component" value="Chromosome 1"/>
</dbReference>
<evidence type="ECO:0000313" key="2">
    <source>
        <dbReference type="Proteomes" id="UP001497516"/>
    </source>
</evidence>
<dbReference type="EMBL" id="OZ034813">
    <property type="protein sequence ID" value="CAL1355678.1"/>
    <property type="molecule type" value="Genomic_DNA"/>
</dbReference>
<name>A0AAV2CGN2_9ROSI</name>
<keyword evidence="2" id="KW-1185">Reference proteome</keyword>
<sequence>MKEQRLLALATRADGHTQQLATILTQSGAVETRLDGFEEQIGTLNGQFTDLLTELRQKGHHAAAEDVRLHLMDQNVNRGLLLLPNRGVEPMELHGLGLEHIEFRRASFFH</sequence>
<protein>
    <submittedName>
        <fullName evidence="1">Uncharacterized protein</fullName>
    </submittedName>
</protein>
<proteinExistence type="predicted"/>